<keyword evidence="2" id="KW-1185">Reference proteome</keyword>
<proteinExistence type="predicted"/>
<reference evidence="1 2" key="1">
    <citation type="journal article" date="2024" name="Commun. Biol.">
        <title>Comparative genomic analysis of thermophilic fungi reveals convergent evolutionary adaptations and gene losses.</title>
        <authorList>
            <person name="Steindorff A.S."/>
            <person name="Aguilar-Pontes M.V."/>
            <person name="Robinson A.J."/>
            <person name="Andreopoulos B."/>
            <person name="LaButti K."/>
            <person name="Kuo A."/>
            <person name="Mondo S."/>
            <person name="Riley R."/>
            <person name="Otillar R."/>
            <person name="Haridas S."/>
            <person name="Lipzen A."/>
            <person name="Grimwood J."/>
            <person name="Schmutz J."/>
            <person name="Clum A."/>
            <person name="Reid I.D."/>
            <person name="Moisan M.C."/>
            <person name="Butler G."/>
            <person name="Nguyen T.T.M."/>
            <person name="Dewar K."/>
            <person name="Conant G."/>
            <person name="Drula E."/>
            <person name="Henrissat B."/>
            <person name="Hansel C."/>
            <person name="Singer S."/>
            <person name="Hutchinson M.I."/>
            <person name="de Vries R.P."/>
            <person name="Natvig D.O."/>
            <person name="Powell A.J."/>
            <person name="Tsang A."/>
            <person name="Grigoriev I.V."/>
        </authorList>
    </citation>
    <scope>NUCLEOTIDE SEQUENCE [LARGE SCALE GENOMIC DNA]</scope>
    <source>
        <strain evidence="1 2">ATCC 24622</strain>
    </source>
</reference>
<sequence length="159" mass="17837">MTKNSSLHKRAECFSCCFSCCLAVDQFCSPEEGSRLTHQHPLFHHHPVQSSEYYLRYSQVFAHLRNSLSHCLPSHIHTKSVPTHWADLCRLPVIPNGLISGMVSYDLTPYFQSTILKLSSWNPMSIGFYSFTKVFSSRHLSTAALGRGGNASLCLVTDS</sequence>
<organism evidence="1 2">
    <name type="scientific">Phialemonium thermophilum</name>
    <dbReference type="NCBI Taxonomy" id="223376"/>
    <lineage>
        <taxon>Eukaryota</taxon>
        <taxon>Fungi</taxon>
        <taxon>Dikarya</taxon>
        <taxon>Ascomycota</taxon>
        <taxon>Pezizomycotina</taxon>
        <taxon>Sordariomycetes</taxon>
        <taxon>Sordariomycetidae</taxon>
        <taxon>Cephalothecales</taxon>
        <taxon>Cephalothecaceae</taxon>
        <taxon>Phialemonium</taxon>
    </lineage>
</organism>
<evidence type="ECO:0000313" key="1">
    <source>
        <dbReference type="EMBL" id="KAL1875925.1"/>
    </source>
</evidence>
<accession>A0ABR3XJR4</accession>
<gene>
    <name evidence="1" type="ORF">VTK73DRAFT_9709</name>
</gene>
<dbReference type="Proteomes" id="UP001586593">
    <property type="component" value="Unassembled WGS sequence"/>
</dbReference>
<evidence type="ECO:0000313" key="2">
    <source>
        <dbReference type="Proteomes" id="UP001586593"/>
    </source>
</evidence>
<comment type="caution">
    <text evidence="1">The sequence shown here is derived from an EMBL/GenBank/DDBJ whole genome shotgun (WGS) entry which is preliminary data.</text>
</comment>
<name>A0ABR3XJR4_9PEZI</name>
<protein>
    <submittedName>
        <fullName evidence="1">Uncharacterized protein</fullName>
    </submittedName>
</protein>
<dbReference type="EMBL" id="JAZHXJ010000084">
    <property type="protein sequence ID" value="KAL1875925.1"/>
    <property type="molecule type" value="Genomic_DNA"/>
</dbReference>